<dbReference type="PANTHER" id="PTHR31900">
    <property type="entry name" value="F-BOX/RNI SUPERFAMILY PROTEIN-RELATED"/>
    <property type="match status" value="1"/>
</dbReference>
<dbReference type="SMART" id="SM00579">
    <property type="entry name" value="FBD"/>
    <property type="match status" value="1"/>
</dbReference>
<dbReference type="InterPro" id="IPR001810">
    <property type="entry name" value="F-box_dom"/>
</dbReference>
<name>A0AAN8UF48_9MAGN</name>
<dbReference type="EMBL" id="JBAMMX010000026">
    <property type="protein sequence ID" value="KAK6914330.1"/>
    <property type="molecule type" value="Genomic_DNA"/>
</dbReference>
<keyword evidence="3" id="KW-1185">Reference proteome</keyword>
<dbReference type="InterPro" id="IPR006566">
    <property type="entry name" value="FBD"/>
</dbReference>
<evidence type="ECO:0000313" key="3">
    <source>
        <dbReference type="Proteomes" id="UP001370490"/>
    </source>
</evidence>
<gene>
    <name evidence="2" type="ORF">RJ641_021651</name>
</gene>
<sequence length="459" mass="53569">MATNTDFFDYLADHLLILIISSLPFKDAARTTTLSKRWHDLWRSTKIVEFKESFFTRQSHASDEDNETSRLRFIDFMSHWIQNFRGVELDNFHISFLNPENFLEHIALAIRFATSHQVRKLEIDFSDPCWDSEDVHHLQTHVSSFDLPIFVYQLGFLESLKLSFCNVQALEFTNLRALKHLSLAYIDLSSSSLKSLISHLPSLENLSLKRCQKKEAIDIYSMSLQTLVIDKCTNFYDNWIAITAPNLHFFKYCGTALTFHFERMSSLQEADFDFALENEYAEMGDCLYFLLHDLDRVKFLTVCSYFLQIIFSGIEPMGLRYPLVVQHLTLKTALHANEFHGIAYMLNICHLLEILSIDLIPAMIFSDYEPPFPLTPYRFWIEEIDYQCLTTTLKRIEIKGFRGRPNEFQLLRYLLKHGVLLETLKIDVSREGDMETYVQNAQNLLNFEKASSCLEISIS</sequence>
<proteinExistence type="predicted"/>
<feature type="domain" description="FBD" evidence="1">
    <location>
        <begin position="387"/>
        <end position="459"/>
    </location>
</feature>
<dbReference type="SUPFAM" id="SSF52047">
    <property type="entry name" value="RNI-like"/>
    <property type="match status" value="1"/>
</dbReference>
<dbReference type="PANTHER" id="PTHR31900:SF34">
    <property type="entry name" value="EMB|CAB62440.1-RELATED"/>
    <property type="match status" value="1"/>
</dbReference>
<dbReference type="Proteomes" id="UP001370490">
    <property type="component" value="Unassembled WGS sequence"/>
</dbReference>
<dbReference type="AlphaFoldDB" id="A0AAN8UF48"/>
<dbReference type="InterPro" id="IPR055357">
    <property type="entry name" value="LRR_At1g61320_AtMIF1"/>
</dbReference>
<dbReference type="InterPro" id="IPR036047">
    <property type="entry name" value="F-box-like_dom_sf"/>
</dbReference>
<dbReference type="InterPro" id="IPR050232">
    <property type="entry name" value="FBL13/AtMIF1-like"/>
</dbReference>
<organism evidence="2 3">
    <name type="scientific">Dillenia turbinata</name>
    <dbReference type="NCBI Taxonomy" id="194707"/>
    <lineage>
        <taxon>Eukaryota</taxon>
        <taxon>Viridiplantae</taxon>
        <taxon>Streptophyta</taxon>
        <taxon>Embryophyta</taxon>
        <taxon>Tracheophyta</taxon>
        <taxon>Spermatophyta</taxon>
        <taxon>Magnoliopsida</taxon>
        <taxon>eudicotyledons</taxon>
        <taxon>Gunneridae</taxon>
        <taxon>Pentapetalae</taxon>
        <taxon>Dilleniales</taxon>
        <taxon>Dilleniaceae</taxon>
        <taxon>Dillenia</taxon>
    </lineage>
</organism>
<accession>A0AAN8UF48</accession>
<dbReference type="SUPFAM" id="SSF81383">
    <property type="entry name" value="F-box domain"/>
    <property type="match status" value="1"/>
</dbReference>
<dbReference type="InterPro" id="IPR032675">
    <property type="entry name" value="LRR_dom_sf"/>
</dbReference>
<dbReference type="Gene3D" id="1.20.1280.50">
    <property type="match status" value="1"/>
</dbReference>
<dbReference type="Gene3D" id="3.80.10.10">
    <property type="entry name" value="Ribonuclease Inhibitor"/>
    <property type="match status" value="1"/>
</dbReference>
<protein>
    <submittedName>
        <fullName evidence="2">FBD domain</fullName>
    </submittedName>
</protein>
<dbReference type="Pfam" id="PF00646">
    <property type="entry name" value="F-box"/>
    <property type="match status" value="1"/>
</dbReference>
<comment type="caution">
    <text evidence="2">The sequence shown here is derived from an EMBL/GenBank/DDBJ whole genome shotgun (WGS) entry which is preliminary data.</text>
</comment>
<reference evidence="2 3" key="1">
    <citation type="submission" date="2023-12" db="EMBL/GenBank/DDBJ databases">
        <title>A high-quality genome assembly for Dillenia turbinata (Dilleniales).</title>
        <authorList>
            <person name="Chanderbali A."/>
        </authorList>
    </citation>
    <scope>NUCLEOTIDE SEQUENCE [LARGE SCALE GENOMIC DNA]</scope>
    <source>
        <strain evidence="2">LSX21</strain>
        <tissue evidence="2">Leaf</tissue>
    </source>
</reference>
<evidence type="ECO:0000259" key="1">
    <source>
        <dbReference type="SMART" id="SM00579"/>
    </source>
</evidence>
<evidence type="ECO:0000313" key="2">
    <source>
        <dbReference type="EMBL" id="KAK6914330.1"/>
    </source>
</evidence>
<dbReference type="Pfam" id="PF23622">
    <property type="entry name" value="LRR_At1g61320_AtMIF1"/>
    <property type="match status" value="1"/>
</dbReference>